<dbReference type="InterPro" id="IPR000719">
    <property type="entry name" value="Prot_kinase_dom"/>
</dbReference>
<keyword evidence="4" id="KW-0418">Kinase</keyword>
<reference evidence="9" key="2">
    <citation type="submission" date="2025-09" db="UniProtKB">
        <authorList>
            <consortium name="Ensembl"/>
        </authorList>
    </citation>
    <scope>IDENTIFICATION</scope>
</reference>
<dbReference type="STRING" id="30732.ENSOMEP00000017745"/>
<dbReference type="AlphaFoldDB" id="A0A3B3CK74"/>
<dbReference type="InterPro" id="IPR017441">
    <property type="entry name" value="Protein_kinase_ATP_BS"/>
</dbReference>
<sequence length="281" mass="31835">MKNDRSLTKTVEEFTRGKKDFFIQGSKETYKVEKFLGVGSFGKVVKGKSLGTKEDVAIKIISKNYKHAGVMELEAMRKIQKIDADKNNLVKCIDSFYYKRHACVVFELLDRNLHRFMTHRDFSPLSIPEIKEVSTQLLVGLRALKSIGLAHTDIKPDNIMLVDHKSQPLRVKLIDFGLATDSNKLTTGVTIQTISYRAPEVRLGLPLDEKVDMWGLGHILAKLLTGRSLFPRDSDYNVIRTMVNLHGMPEDALLDQGVYTTKFFTRVRRNCVIIPGPKPEG</sequence>
<comment type="similarity">
    <text evidence="7">Belongs to the protein kinase superfamily.</text>
</comment>
<dbReference type="Ensembl" id="ENSOMET00000026546.1">
    <property type="protein sequence ID" value="ENSOMEP00000017745.1"/>
    <property type="gene ID" value="ENSOMEG00000019447.1"/>
</dbReference>
<dbReference type="InterPro" id="IPR050494">
    <property type="entry name" value="Ser_Thr_dual-spec_kinase"/>
</dbReference>
<dbReference type="InterPro" id="IPR011009">
    <property type="entry name" value="Kinase-like_dom_sf"/>
</dbReference>
<evidence type="ECO:0000256" key="4">
    <source>
        <dbReference type="ARBA" id="ARBA00022777"/>
    </source>
</evidence>
<dbReference type="SMART" id="SM00220">
    <property type="entry name" value="S_TKc"/>
    <property type="match status" value="1"/>
</dbReference>
<organism evidence="9 10">
    <name type="scientific">Oryzias melastigma</name>
    <name type="common">Marine medaka</name>
    <dbReference type="NCBI Taxonomy" id="30732"/>
    <lineage>
        <taxon>Eukaryota</taxon>
        <taxon>Metazoa</taxon>
        <taxon>Chordata</taxon>
        <taxon>Craniata</taxon>
        <taxon>Vertebrata</taxon>
        <taxon>Euteleostomi</taxon>
        <taxon>Actinopterygii</taxon>
        <taxon>Neopterygii</taxon>
        <taxon>Teleostei</taxon>
        <taxon>Neoteleostei</taxon>
        <taxon>Acanthomorphata</taxon>
        <taxon>Ovalentaria</taxon>
        <taxon>Atherinomorphae</taxon>
        <taxon>Beloniformes</taxon>
        <taxon>Adrianichthyidae</taxon>
        <taxon>Oryziinae</taxon>
        <taxon>Oryzias</taxon>
    </lineage>
</organism>
<dbReference type="InterPro" id="IPR008271">
    <property type="entry name" value="Ser/Thr_kinase_AS"/>
</dbReference>
<dbReference type="Proteomes" id="UP000261560">
    <property type="component" value="Unplaced"/>
</dbReference>
<evidence type="ECO:0000256" key="7">
    <source>
        <dbReference type="RuleBase" id="RU000304"/>
    </source>
</evidence>
<proteinExistence type="inferred from homology"/>
<evidence type="ECO:0000313" key="9">
    <source>
        <dbReference type="Ensembl" id="ENSOMEP00000017745.1"/>
    </source>
</evidence>
<dbReference type="PANTHER" id="PTHR24058:SF53">
    <property type="entry name" value="HOMEODOMAIN-INTERACTING PROTEIN KINASE 2"/>
    <property type="match status" value="1"/>
</dbReference>
<dbReference type="Gene3D" id="1.10.510.10">
    <property type="entry name" value="Transferase(Phosphotransferase) domain 1"/>
    <property type="match status" value="1"/>
</dbReference>
<dbReference type="GO" id="GO:0004713">
    <property type="term" value="F:protein tyrosine kinase activity"/>
    <property type="evidence" value="ECO:0007669"/>
    <property type="project" value="TreeGrafter"/>
</dbReference>
<evidence type="ECO:0000256" key="1">
    <source>
        <dbReference type="ARBA" id="ARBA00022527"/>
    </source>
</evidence>
<dbReference type="GeneTree" id="ENSGT00940000164472"/>
<dbReference type="Pfam" id="PF00069">
    <property type="entry name" value="Pkinase"/>
    <property type="match status" value="1"/>
</dbReference>
<evidence type="ECO:0000256" key="2">
    <source>
        <dbReference type="ARBA" id="ARBA00022679"/>
    </source>
</evidence>
<keyword evidence="5 6" id="KW-0067">ATP-binding</keyword>
<dbReference type="GO" id="GO:0016605">
    <property type="term" value="C:PML body"/>
    <property type="evidence" value="ECO:0007669"/>
    <property type="project" value="TreeGrafter"/>
</dbReference>
<dbReference type="GO" id="GO:0004674">
    <property type="term" value="F:protein serine/threonine kinase activity"/>
    <property type="evidence" value="ECO:0007669"/>
    <property type="project" value="UniProtKB-KW"/>
</dbReference>
<dbReference type="PANTHER" id="PTHR24058">
    <property type="entry name" value="DUAL SPECIFICITY PROTEIN KINASE"/>
    <property type="match status" value="1"/>
</dbReference>
<protein>
    <recommendedName>
        <fullName evidence="8">Protein kinase domain-containing protein</fullName>
    </recommendedName>
</protein>
<keyword evidence="1 7" id="KW-0723">Serine/threonine-protein kinase</keyword>
<dbReference type="GO" id="GO:0003714">
    <property type="term" value="F:transcription corepressor activity"/>
    <property type="evidence" value="ECO:0007669"/>
    <property type="project" value="TreeGrafter"/>
</dbReference>
<dbReference type="OMA" id="HITHGNI"/>
<evidence type="ECO:0000256" key="3">
    <source>
        <dbReference type="ARBA" id="ARBA00022741"/>
    </source>
</evidence>
<dbReference type="GO" id="GO:0007224">
    <property type="term" value="P:smoothened signaling pathway"/>
    <property type="evidence" value="ECO:0007669"/>
    <property type="project" value="TreeGrafter"/>
</dbReference>
<feature type="binding site" evidence="6">
    <location>
        <position position="59"/>
    </location>
    <ligand>
        <name>ATP</name>
        <dbReference type="ChEBI" id="CHEBI:30616"/>
    </ligand>
</feature>
<keyword evidence="2" id="KW-0808">Transferase</keyword>
<dbReference type="PROSITE" id="PS00107">
    <property type="entry name" value="PROTEIN_KINASE_ATP"/>
    <property type="match status" value="1"/>
</dbReference>
<dbReference type="PROSITE" id="PS00108">
    <property type="entry name" value="PROTEIN_KINASE_ST"/>
    <property type="match status" value="1"/>
</dbReference>
<evidence type="ECO:0000256" key="6">
    <source>
        <dbReference type="PROSITE-ProRule" id="PRU10141"/>
    </source>
</evidence>
<evidence type="ECO:0000313" key="10">
    <source>
        <dbReference type="Proteomes" id="UP000261560"/>
    </source>
</evidence>
<dbReference type="GO" id="GO:0045944">
    <property type="term" value="P:positive regulation of transcription by RNA polymerase II"/>
    <property type="evidence" value="ECO:0007669"/>
    <property type="project" value="TreeGrafter"/>
</dbReference>
<accession>A0A3B3CK74</accession>
<name>A0A3B3CK74_ORYME</name>
<dbReference type="GO" id="GO:0042771">
    <property type="term" value="P:intrinsic apoptotic signaling pathway in response to DNA damage by p53 class mediator"/>
    <property type="evidence" value="ECO:0007669"/>
    <property type="project" value="TreeGrafter"/>
</dbReference>
<keyword evidence="3 6" id="KW-0547">Nucleotide-binding</keyword>
<dbReference type="GO" id="GO:0046332">
    <property type="term" value="F:SMAD binding"/>
    <property type="evidence" value="ECO:0007669"/>
    <property type="project" value="TreeGrafter"/>
</dbReference>
<dbReference type="Gene3D" id="3.30.200.20">
    <property type="entry name" value="Phosphorylase Kinase, domain 1"/>
    <property type="match status" value="1"/>
</dbReference>
<dbReference type="GO" id="GO:0005524">
    <property type="term" value="F:ATP binding"/>
    <property type="evidence" value="ECO:0007669"/>
    <property type="project" value="UniProtKB-UniRule"/>
</dbReference>
<dbReference type="PROSITE" id="PS50011">
    <property type="entry name" value="PROTEIN_KINASE_DOM"/>
    <property type="match status" value="1"/>
</dbReference>
<keyword evidence="10" id="KW-1185">Reference proteome</keyword>
<dbReference type="GO" id="GO:0003713">
    <property type="term" value="F:transcription coactivator activity"/>
    <property type="evidence" value="ECO:0007669"/>
    <property type="project" value="TreeGrafter"/>
</dbReference>
<evidence type="ECO:0000256" key="5">
    <source>
        <dbReference type="ARBA" id="ARBA00022840"/>
    </source>
</evidence>
<dbReference type="SUPFAM" id="SSF56112">
    <property type="entry name" value="Protein kinase-like (PK-like)"/>
    <property type="match status" value="1"/>
</dbReference>
<dbReference type="PaxDb" id="30732-ENSOMEP00000017745"/>
<feature type="domain" description="Protein kinase" evidence="8">
    <location>
        <begin position="30"/>
        <end position="281"/>
    </location>
</feature>
<reference evidence="9" key="1">
    <citation type="submission" date="2025-08" db="UniProtKB">
        <authorList>
            <consortium name="Ensembl"/>
        </authorList>
    </citation>
    <scope>IDENTIFICATION</scope>
</reference>
<evidence type="ECO:0000259" key="8">
    <source>
        <dbReference type="PROSITE" id="PS50011"/>
    </source>
</evidence>
<dbReference type="GO" id="GO:0005737">
    <property type="term" value="C:cytoplasm"/>
    <property type="evidence" value="ECO:0007669"/>
    <property type="project" value="TreeGrafter"/>
</dbReference>